<dbReference type="PROSITE" id="PS50005">
    <property type="entry name" value="TPR"/>
    <property type="match status" value="1"/>
</dbReference>
<dbReference type="AlphaFoldDB" id="A0A518D135"/>
<dbReference type="InterPro" id="IPR019734">
    <property type="entry name" value="TPR_rpt"/>
</dbReference>
<keyword evidence="1" id="KW-0802">TPR repeat</keyword>
<dbReference type="SMART" id="SM00028">
    <property type="entry name" value="TPR"/>
    <property type="match status" value="3"/>
</dbReference>
<dbReference type="InterPro" id="IPR011990">
    <property type="entry name" value="TPR-like_helical_dom_sf"/>
</dbReference>
<name>A0A518D135_9BACT</name>
<evidence type="ECO:0000313" key="4">
    <source>
        <dbReference type="EMBL" id="QDU85206.1"/>
    </source>
</evidence>
<feature type="transmembrane region" description="Helical" evidence="3">
    <location>
        <begin position="26"/>
        <end position="44"/>
    </location>
</feature>
<proteinExistence type="predicted"/>
<keyword evidence="3" id="KW-0812">Transmembrane</keyword>
<dbReference type="RefSeq" id="WP_145188142.1">
    <property type="nucleotide sequence ID" value="NZ_CP036290.1"/>
</dbReference>
<dbReference type="EMBL" id="CP036290">
    <property type="protein sequence ID" value="QDU85206.1"/>
    <property type="molecule type" value="Genomic_DNA"/>
</dbReference>
<evidence type="ECO:0000256" key="2">
    <source>
        <dbReference type="SAM" id="MobiDB-lite"/>
    </source>
</evidence>
<feature type="repeat" description="TPR" evidence="1">
    <location>
        <begin position="433"/>
        <end position="466"/>
    </location>
</feature>
<dbReference type="SUPFAM" id="SSF48452">
    <property type="entry name" value="TPR-like"/>
    <property type="match status" value="1"/>
</dbReference>
<evidence type="ECO:0000313" key="5">
    <source>
        <dbReference type="Proteomes" id="UP000319342"/>
    </source>
</evidence>
<organism evidence="4 5">
    <name type="scientific">Rohdeia mirabilis</name>
    <dbReference type="NCBI Taxonomy" id="2528008"/>
    <lineage>
        <taxon>Bacteria</taxon>
        <taxon>Pseudomonadati</taxon>
        <taxon>Planctomycetota</taxon>
        <taxon>Planctomycetia</taxon>
        <taxon>Planctomycetia incertae sedis</taxon>
        <taxon>Rohdeia</taxon>
    </lineage>
</organism>
<keyword evidence="5" id="KW-1185">Reference proteome</keyword>
<protein>
    <submittedName>
        <fullName evidence="4">Tetratricopeptide repeat protein</fullName>
    </submittedName>
</protein>
<evidence type="ECO:0000256" key="1">
    <source>
        <dbReference type="PROSITE-ProRule" id="PRU00339"/>
    </source>
</evidence>
<reference evidence="4 5" key="1">
    <citation type="submission" date="2019-02" db="EMBL/GenBank/DDBJ databases">
        <title>Deep-cultivation of Planctomycetes and their phenomic and genomic characterization uncovers novel biology.</title>
        <authorList>
            <person name="Wiegand S."/>
            <person name="Jogler M."/>
            <person name="Boedeker C."/>
            <person name="Pinto D."/>
            <person name="Vollmers J."/>
            <person name="Rivas-Marin E."/>
            <person name="Kohn T."/>
            <person name="Peeters S.H."/>
            <person name="Heuer A."/>
            <person name="Rast P."/>
            <person name="Oberbeckmann S."/>
            <person name="Bunk B."/>
            <person name="Jeske O."/>
            <person name="Meyerdierks A."/>
            <person name="Storesund J.E."/>
            <person name="Kallscheuer N."/>
            <person name="Luecker S."/>
            <person name="Lage O.M."/>
            <person name="Pohl T."/>
            <person name="Merkel B.J."/>
            <person name="Hornburger P."/>
            <person name="Mueller R.-W."/>
            <person name="Bruemmer F."/>
            <person name="Labrenz M."/>
            <person name="Spormann A.M."/>
            <person name="Op den Camp H."/>
            <person name="Overmann J."/>
            <person name="Amann R."/>
            <person name="Jetten M.S.M."/>
            <person name="Mascher T."/>
            <person name="Medema M.H."/>
            <person name="Devos D.P."/>
            <person name="Kaster A.-K."/>
            <person name="Ovreas L."/>
            <person name="Rohde M."/>
            <person name="Galperin M.Y."/>
            <person name="Jogler C."/>
        </authorList>
    </citation>
    <scope>NUCLEOTIDE SEQUENCE [LARGE SCALE GENOMIC DNA]</scope>
    <source>
        <strain evidence="4 5">Pla163</strain>
    </source>
</reference>
<dbReference type="Proteomes" id="UP000319342">
    <property type="component" value="Chromosome"/>
</dbReference>
<keyword evidence="3" id="KW-1133">Transmembrane helix</keyword>
<evidence type="ECO:0000256" key="3">
    <source>
        <dbReference type="SAM" id="Phobius"/>
    </source>
</evidence>
<dbReference type="Gene3D" id="1.25.40.10">
    <property type="entry name" value="Tetratricopeptide repeat domain"/>
    <property type="match status" value="2"/>
</dbReference>
<accession>A0A518D135</accession>
<dbReference type="OrthoDB" id="304156at2"/>
<gene>
    <name evidence="4" type="ORF">Pla163_23340</name>
</gene>
<keyword evidence="3" id="KW-0472">Membrane</keyword>
<feature type="region of interest" description="Disordered" evidence="2">
    <location>
        <begin position="54"/>
        <end position="73"/>
    </location>
</feature>
<sequence length="483" mass="50906">MLVRASSTAVRPLVAPSRLGRGPIELLVVVGTLAVGAGIGLLLGSGTGSGARATELGSLTGPDGTGGDDLGRVDLVDTADERNDTAETRRSVPIPGVPTDEELAALENDPLLAELRALLGSEALLAMVTESDETTAAFLMHLYLGLGDTKSALDLARRTNPPAGTWAQIAAQLSLEGNKVDAAEAYMSALEAAGRFAWEDPISSWALQLAALDPQRGLAFLEEHATGSAADPDDMRLALARSMAETGREEEARTSLLEMVALDRSVAASLKALAQFDPELAESEIRRLLGEGRHPNLYGQLAGLLVDEGRTSEALAAIQEGFDLARTGAGSGPDPSTLFFEAIGLLGGTVDDATIDGWIETSGGGSSLRHQAALTFLGQGDLDRAAPYFEAAWMTQAANEGYLSYLPDSFLEQKKEQVHAWLDSASQVAGTKDEVWGDIGDHYWKIGELEKAENAWNTAHDIDPNDGEWTGKLNQIAAGNPPL</sequence>